<dbReference type="EMBL" id="JAWZYT010000425">
    <property type="protein sequence ID" value="KAK4323700.1"/>
    <property type="molecule type" value="Genomic_DNA"/>
</dbReference>
<evidence type="ECO:0000313" key="1">
    <source>
        <dbReference type="EMBL" id="KAK4323700.1"/>
    </source>
</evidence>
<organism evidence="1 2">
    <name type="scientific">Petrolisthes manimaculis</name>
    <dbReference type="NCBI Taxonomy" id="1843537"/>
    <lineage>
        <taxon>Eukaryota</taxon>
        <taxon>Metazoa</taxon>
        <taxon>Ecdysozoa</taxon>
        <taxon>Arthropoda</taxon>
        <taxon>Crustacea</taxon>
        <taxon>Multicrustacea</taxon>
        <taxon>Malacostraca</taxon>
        <taxon>Eumalacostraca</taxon>
        <taxon>Eucarida</taxon>
        <taxon>Decapoda</taxon>
        <taxon>Pleocyemata</taxon>
        <taxon>Anomura</taxon>
        <taxon>Galatheoidea</taxon>
        <taxon>Porcellanidae</taxon>
        <taxon>Petrolisthes</taxon>
    </lineage>
</organism>
<name>A0AAE1QBB0_9EUCA</name>
<accession>A0AAE1QBB0</accession>
<proteinExistence type="predicted"/>
<gene>
    <name evidence="1" type="ORF">Pmani_005631</name>
</gene>
<reference evidence="1" key="1">
    <citation type="submission" date="2023-11" db="EMBL/GenBank/DDBJ databases">
        <title>Genome assemblies of two species of porcelain crab, Petrolisthes cinctipes and Petrolisthes manimaculis (Anomura: Porcellanidae).</title>
        <authorList>
            <person name="Angst P."/>
        </authorList>
    </citation>
    <scope>NUCLEOTIDE SEQUENCE</scope>
    <source>
        <strain evidence="1">PB745_02</strain>
        <tissue evidence="1">Gill</tissue>
    </source>
</reference>
<keyword evidence="2" id="KW-1185">Reference proteome</keyword>
<dbReference type="AlphaFoldDB" id="A0AAE1QBB0"/>
<comment type="caution">
    <text evidence="1">The sequence shown here is derived from an EMBL/GenBank/DDBJ whole genome shotgun (WGS) entry which is preliminary data.</text>
</comment>
<dbReference type="Proteomes" id="UP001292094">
    <property type="component" value="Unassembled WGS sequence"/>
</dbReference>
<evidence type="ECO:0000313" key="2">
    <source>
        <dbReference type="Proteomes" id="UP001292094"/>
    </source>
</evidence>
<protein>
    <submittedName>
        <fullName evidence="1">Uncharacterized protein</fullName>
    </submittedName>
</protein>
<sequence>MVTLTAAETHATLNYTKPATLSCMLVQEGKHDGDGWHAIVVVEQPQNHILSHPINTSGKGKIYGCDISL</sequence>